<name>A0A1T4VDB2_9GAMM</name>
<sequence length="487" mass="55629">MTFEKKDSRKQSAHYKNKNKPVAHSNNQKDNQTEFKKDRKFSGKKDFSRNSDNKRTAFKPRNSDKFKFREESRLADTQAHTEHVKRKGFSEFQLRLVTSILEDVLVMHNSLDRAYAFWFNKVKIDPVEQGFLIKQINFMFSRLSLFAFVSNLKRPSDFERHVGRLTFAYCAYKDWPLPELEGEEGFDRRGLKKRIAEAKDDPLYNDGCPLWLQELGYSELKSKWDEERKALGGESHRFIRTNTIKGTRDELAHKLSDEGVVTKSVGGVPLALEVTSNSALFRTKAFKEGLFEQQDAGSQLIGQFVDAKSGERVIDACAGSGGKTLQLAASMEGKGVIIAMDTEAWKLEDLKKRAKRAGAFNIEPRLIDSTKVIKRMVESADKVLIDAPCSGTGVIRRMPDSKWRDGREHLKELRDVQADILERYSKMAKVGGYVIYSTCSIMPSENEKQIEKFLENNQGKFELVEDKHIMPSSGFDGFYMAKLKRIG</sequence>
<feature type="compositionally biased region" description="Basic and acidic residues" evidence="6">
    <location>
        <begin position="1"/>
        <end position="10"/>
    </location>
</feature>
<dbReference type="GO" id="GO:0008173">
    <property type="term" value="F:RNA methyltransferase activity"/>
    <property type="evidence" value="ECO:0007669"/>
    <property type="project" value="InterPro"/>
</dbReference>
<feature type="compositionally biased region" description="Basic and acidic residues" evidence="6">
    <location>
        <begin position="31"/>
        <end position="62"/>
    </location>
</feature>
<evidence type="ECO:0000256" key="1">
    <source>
        <dbReference type="ARBA" id="ARBA00022603"/>
    </source>
</evidence>
<dbReference type="InterPro" id="IPR049560">
    <property type="entry name" value="MeTrfase_RsmB-F_NOP2_cat"/>
</dbReference>
<dbReference type="PRINTS" id="PR02008">
    <property type="entry name" value="RCMTFAMILY"/>
</dbReference>
<dbReference type="InterPro" id="IPR023267">
    <property type="entry name" value="RCMT"/>
</dbReference>
<dbReference type="GO" id="GO:0003723">
    <property type="term" value="F:RNA binding"/>
    <property type="evidence" value="ECO:0007669"/>
    <property type="project" value="UniProtKB-UniRule"/>
</dbReference>
<proteinExistence type="inferred from homology"/>
<comment type="similarity">
    <text evidence="5">Belongs to the class I-like SAM-binding methyltransferase superfamily. RsmB/NOP family.</text>
</comment>
<dbReference type="GO" id="GO:0001510">
    <property type="term" value="P:RNA methylation"/>
    <property type="evidence" value="ECO:0007669"/>
    <property type="project" value="InterPro"/>
</dbReference>
<dbReference type="Proteomes" id="UP000242432">
    <property type="component" value="Unassembled WGS sequence"/>
</dbReference>
<dbReference type="SUPFAM" id="SSF53335">
    <property type="entry name" value="S-adenosyl-L-methionine-dependent methyltransferases"/>
    <property type="match status" value="1"/>
</dbReference>
<dbReference type="PROSITE" id="PS51686">
    <property type="entry name" value="SAM_MT_RSMB_NOP"/>
    <property type="match status" value="1"/>
</dbReference>
<dbReference type="AlphaFoldDB" id="A0A1T4VDB2"/>
<dbReference type="RefSeq" id="WP_078928757.1">
    <property type="nucleotide sequence ID" value="NZ_FUXX01000019.1"/>
</dbReference>
<dbReference type="InterPro" id="IPR001678">
    <property type="entry name" value="MeTrfase_RsmB-F_NOP2_dom"/>
</dbReference>
<keyword evidence="9" id="KW-1185">Reference proteome</keyword>
<dbReference type="EMBL" id="FUXX01000019">
    <property type="protein sequence ID" value="SKA62551.1"/>
    <property type="molecule type" value="Genomic_DNA"/>
</dbReference>
<evidence type="ECO:0000256" key="2">
    <source>
        <dbReference type="ARBA" id="ARBA00022679"/>
    </source>
</evidence>
<dbReference type="CDD" id="cd02440">
    <property type="entry name" value="AdoMet_MTases"/>
    <property type="match status" value="1"/>
</dbReference>
<dbReference type="PANTHER" id="PTHR22807">
    <property type="entry name" value="NOP2 YEAST -RELATED NOL1/NOP2/FMU SUN DOMAIN-CONTAINING"/>
    <property type="match status" value="1"/>
</dbReference>
<keyword evidence="1 5" id="KW-0489">Methyltransferase</keyword>
<gene>
    <name evidence="8" type="ORF">SAMN02745213_01272</name>
</gene>
<evidence type="ECO:0000256" key="6">
    <source>
        <dbReference type="SAM" id="MobiDB-lite"/>
    </source>
</evidence>
<feature type="binding site" evidence="5">
    <location>
        <position position="368"/>
    </location>
    <ligand>
        <name>S-adenosyl-L-methionine</name>
        <dbReference type="ChEBI" id="CHEBI:59789"/>
    </ligand>
</feature>
<evidence type="ECO:0000256" key="5">
    <source>
        <dbReference type="PROSITE-ProRule" id="PRU01023"/>
    </source>
</evidence>
<feature type="domain" description="SAM-dependent MTase RsmB/NOP-type" evidence="7">
    <location>
        <begin position="227"/>
        <end position="487"/>
    </location>
</feature>
<comment type="caution">
    <text evidence="5">Lacks conserved residue(s) required for the propagation of feature annotation.</text>
</comment>
<feature type="region of interest" description="Disordered" evidence="6">
    <location>
        <begin position="1"/>
        <end position="62"/>
    </location>
</feature>
<reference evidence="9" key="1">
    <citation type="submission" date="2017-02" db="EMBL/GenBank/DDBJ databases">
        <authorList>
            <person name="Varghese N."/>
            <person name="Submissions S."/>
        </authorList>
    </citation>
    <scope>NUCLEOTIDE SEQUENCE [LARGE SCALE GENOMIC DNA]</scope>
    <source>
        <strain evidence="9">DSM 3072</strain>
    </source>
</reference>
<feature type="active site" description="Nucleophile" evidence="5">
    <location>
        <position position="439"/>
    </location>
</feature>
<keyword evidence="4 5" id="KW-0694">RNA-binding</keyword>
<evidence type="ECO:0000313" key="9">
    <source>
        <dbReference type="Proteomes" id="UP000242432"/>
    </source>
</evidence>
<dbReference type="PANTHER" id="PTHR22807:SF53">
    <property type="entry name" value="RIBOSOMAL RNA SMALL SUBUNIT METHYLTRANSFERASE B-RELATED"/>
    <property type="match status" value="1"/>
</dbReference>
<dbReference type="InterPro" id="IPR029063">
    <property type="entry name" value="SAM-dependent_MTases_sf"/>
</dbReference>
<keyword evidence="3 5" id="KW-0949">S-adenosyl-L-methionine</keyword>
<keyword evidence="2 5" id="KW-0808">Transferase</keyword>
<feature type="compositionally biased region" description="Basic residues" evidence="6">
    <location>
        <begin position="11"/>
        <end position="21"/>
    </location>
</feature>
<dbReference type="STRING" id="83771.SAMN02910357_00887"/>
<dbReference type="Pfam" id="PF01189">
    <property type="entry name" value="Methyltr_RsmB-F"/>
    <property type="match status" value="1"/>
</dbReference>
<feature type="binding site" evidence="5">
    <location>
        <position position="386"/>
    </location>
    <ligand>
        <name>S-adenosyl-L-methionine</name>
        <dbReference type="ChEBI" id="CHEBI:59789"/>
    </ligand>
</feature>
<organism evidence="8 9">
    <name type="scientific">Succinivibrio dextrinosolvens DSM 3072</name>
    <dbReference type="NCBI Taxonomy" id="1123324"/>
    <lineage>
        <taxon>Bacteria</taxon>
        <taxon>Pseudomonadati</taxon>
        <taxon>Pseudomonadota</taxon>
        <taxon>Gammaproteobacteria</taxon>
        <taxon>Aeromonadales</taxon>
        <taxon>Succinivibrionaceae</taxon>
        <taxon>Succinivibrio</taxon>
    </lineage>
</organism>
<evidence type="ECO:0000313" key="8">
    <source>
        <dbReference type="EMBL" id="SKA62551.1"/>
    </source>
</evidence>
<evidence type="ECO:0000256" key="3">
    <source>
        <dbReference type="ARBA" id="ARBA00022691"/>
    </source>
</evidence>
<dbReference type="Gene3D" id="3.40.50.150">
    <property type="entry name" value="Vaccinia Virus protein VP39"/>
    <property type="match status" value="1"/>
</dbReference>
<accession>A0A1T4VDB2</accession>
<evidence type="ECO:0000259" key="7">
    <source>
        <dbReference type="PROSITE" id="PS51686"/>
    </source>
</evidence>
<feature type="binding site" evidence="5">
    <location>
        <position position="341"/>
    </location>
    <ligand>
        <name>S-adenosyl-L-methionine</name>
        <dbReference type="ChEBI" id="CHEBI:59789"/>
    </ligand>
</feature>
<protein>
    <submittedName>
        <fullName evidence="8">16S rRNA (Cytosine967-C5)-methyltransferase</fullName>
    </submittedName>
</protein>
<evidence type="ECO:0000256" key="4">
    <source>
        <dbReference type="ARBA" id="ARBA00022884"/>
    </source>
</evidence>